<comment type="caution">
    <text evidence="1">The sequence shown here is derived from an EMBL/GenBank/DDBJ whole genome shotgun (WGS) entry which is preliminary data.</text>
</comment>
<protein>
    <recommendedName>
        <fullName evidence="3">Secreted protein</fullName>
    </recommendedName>
</protein>
<proteinExistence type="predicted"/>
<organism evidence="1 2">
    <name type="scientific">Coccomyxa viridis</name>
    <dbReference type="NCBI Taxonomy" id="1274662"/>
    <lineage>
        <taxon>Eukaryota</taxon>
        <taxon>Viridiplantae</taxon>
        <taxon>Chlorophyta</taxon>
        <taxon>core chlorophytes</taxon>
        <taxon>Trebouxiophyceae</taxon>
        <taxon>Trebouxiophyceae incertae sedis</taxon>
        <taxon>Coccomyxaceae</taxon>
        <taxon>Coccomyxa</taxon>
    </lineage>
</organism>
<gene>
    <name evidence="1" type="ORF">CVIRNUC_000019</name>
</gene>
<evidence type="ECO:0000313" key="1">
    <source>
        <dbReference type="EMBL" id="CAK0731617.1"/>
    </source>
</evidence>
<sequence>MSVMVLTVLHCSMAKRQLSRFWLKSMSSRAQQLLQELFSDASVHELKQSKKIQGRATMTAVSGSAWKARLSGYMMNPLQVCFPHTARHRRLEHRIGMNERRVPGRRRSEL</sequence>
<name>A0AAV1HPE2_9CHLO</name>
<keyword evidence="2" id="KW-1185">Reference proteome</keyword>
<dbReference type="EMBL" id="CAUYUE010000001">
    <property type="protein sequence ID" value="CAK0731617.1"/>
    <property type="molecule type" value="Genomic_DNA"/>
</dbReference>
<accession>A0AAV1HPE2</accession>
<evidence type="ECO:0000313" key="2">
    <source>
        <dbReference type="Proteomes" id="UP001314263"/>
    </source>
</evidence>
<dbReference type="AlphaFoldDB" id="A0AAV1HPE2"/>
<reference evidence="1 2" key="1">
    <citation type="submission" date="2023-10" db="EMBL/GenBank/DDBJ databases">
        <authorList>
            <person name="Maclean D."/>
            <person name="Macfadyen A."/>
        </authorList>
    </citation>
    <scope>NUCLEOTIDE SEQUENCE [LARGE SCALE GENOMIC DNA]</scope>
</reference>
<evidence type="ECO:0008006" key="3">
    <source>
        <dbReference type="Google" id="ProtNLM"/>
    </source>
</evidence>
<dbReference type="Proteomes" id="UP001314263">
    <property type="component" value="Unassembled WGS sequence"/>
</dbReference>